<dbReference type="PANTHER" id="PTHR35801">
    <property type="entry name" value="PHOSPHOSERINE PHOSPHATASE RSBX"/>
    <property type="match status" value="1"/>
</dbReference>
<dbReference type="EMBL" id="JBHRXI010000001">
    <property type="protein sequence ID" value="MFC3612369.1"/>
    <property type="molecule type" value="Genomic_DNA"/>
</dbReference>
<dbReference type="RefSeq" id="WP_386733553.1">
    <property type="nucleotide sequence ID" value="NZ_JBHRXI010000001.1"/>
</dbReference>
<dbReference type="GO" id="GO:0005524">
    <property type="term" value="F:ATP binding"/>
    <property type="evidence" value="ECO:0007669"/>
    <property type="project" value="UniProtKB-KW"/>
</dbReference>
<keyword evidence="3" id="KW-0067">ATP-binding</keyword>
<reference evidence="4" key="1">
    <citation type="journal article" date="2019" name="Int. J. Syst. Evol. Microbiol.">
        <title>The Global Catalogue of Microorganisms (GCM) 10K type strain sequencing project: providing services to taxonomists for standard genome sequencing and annotation.</title>
        <authorList>
            <consortium name="The Broad Institute Genomics Platform"/>
            <consortium name="The Broad Institute Genome Sequencing Center for Infectious Disease"/>
            <person name="Wu L."/>
            <person name="Ma J."/>
        </authorList>
    </citation>
    <scope>NUCLEOTIDE SEQUENCE [LARGE SCALE GENOMIC DNA]</scope>
    <source>
        <strain evidence="4">KCTC 42911</strain>
    </source>
</reference>
<dbReference type="Gene3D" id="3.30.565.10">
    <property type="entry name" value="Histidine kinase-like ATPase, C-terminal domain"/>
    <property type="match status" value="1"/>
</dbReference>
<gene>
    <name evidence="3" type="ORF">ACFORG_01230</name>
</gene>
<dbReference type="PANTHER" id="PTHR35801:SF1">
    <property type="entry name" value="PHOSPHOSERINE PHOSPHATASE RSBX"/>
    <property type="match status" value="1"/>
</dbReference>
<evidence type="ECO:0000313" key="4">
    <source>
        <dbReference type="Proteomes" id="UP001595629"/>
    </source>
</evidence>
<dbReference type="InterPro" id="IPR001932">
    <property type="entry name" value="PPM-type_phosphatase-like_dom"/>
</dbReference>
<dbReference type="SUPFAM" id="SSF55874">
    <property type="entry name" value="ATPase domain of HSP90 chaperone/DNA topoisomerase II/histidine kinase"/>
    <property type="match status" value="1"/>
</dbReference>
<name>A0ABV7TCH4_9RHOB</name>
<feature type="domain" description="PPM-type phosphatase" evidence="1">
    <location>
        <begin position="165"/>
        <end position="327"/>
    </location>
</feature>
<dbReference type="Pfam" id="PF07228">
    <property type="entry name" value="SpoIIE"/>
    <property type="match status" value="1"/>
</dbReference>
<dbReference type="Pfam" id="PF13581">
    <property type="entry name" value="HATPase_c_2"/>
    <property type="match status" value="1"/>
</dbReference>
<feature type="domain" description="Histidine kinase/HSP90-like ATPase" evidence="2">
    <location>
        <begin position="12"/>
        <end position="127"/>
    </location>
</feature>
<dbReference type="SUPFAM" id="SSF81606">
    <property type="entry name" value="PP2C-like"/>
    <property type="match status" value="1"/>
</dbReference>
<organism evidence="3 4">
    <name type="scientific">Lutimaribacter marinistellae</name>
    <dbReference type="NCBI Taxonomy" id="1820329"/>
    <lineage>
        <taxon>Bacteria</taxon>
        <taxon>Pseudomonadati</taxon>
        <taxon>Pseudomonadota</taxon>
        <taxon>Alphaproteobacteria</taxon>
        <taxon>Rhodobacterales</taxon>
        <taxon>Roseobacteraceae</taxon>
        <taxon>Lutimaribacter</taxon>
    </lineage>
</organism>
<sequence>MKKWIEINDRSAIAAIRRLARRYASGMGLTETRLDALGIVVTEATTNILRYAERGRALIEVIEGAGVRKIALVFADHGPGISDMDRMMQDGNSSVASSGLGLGSIRRLSDSFDIYSVPGEGTTITCTFAVQDTPPYAGSLAIDGLRVCHPASNHCGDDLMVRPGPGHTDLMLCDGLGHGQRAAEASAEIVETARRLHLPPSESIAHLSREMVGHRGAVAAMARIDHATGQLDHSGLGNITTFCLGSETRKRLAVRDGRIGGAPTQGFDEQVMLKPGDLVVMHTDGLKTLGDKDLPPALLARSPMLICGHLLDRAFRGRDDAGILVARWLGGVAA</sequence>
<proteinExistence type="predicted"/>
<protein>
    <submittedName>
        <fullName evidence="3">ATP-binding protein</fullName>
    </submittedName>
</protein>
<evidence type="ECO:0000259" key="1">
    <source>
        <dbReference type="Pfam" id="PF07228"/>
    </source>
</evidence>
<keyword evidence="4" id="KW-1185">Reference proteome</keyword>
<evidence type="ECO:0000313" key="3">
    <source>
        <dbReference type="EMBL" id="MFC3612369.1"/>
    </source>
</evidence>
<dbReference type="InterPro" id="IPR036890">
    <property type="entry name" value="HATPase_C_sf"/>
</dbReference>
<dbReference type="Proteomes" id="UP001595629">
    <property type="component" value="Unassembled WGS sequence"/>
</dbReference>
<keyword evidence="3" id="KW-0547">Nucleotide-binding</keyword>
<dbReference type="InterPro" id="IPR039248">
    <property type="entry name" value="Ptase_RsbX"/>
</dbReference>
<evidence type="ECO:0000259" key="2">
    <source>
        <dbReference type="Pfam" id="PF13581"/>
    </source>
</evidence>
<dbReference type="Gene3D" id="3.60.40.10">
    <property type="entry name" value="PPM-type phosphatase domain"/>
    <property type="match status" value="1"/>
</dbReference>
<comment type="caution">
    <text evidence="3">The sequence shown here is derived from an EMBL/GenBank/DDBJ whole genome shotgun (WGS) entry which is preliminary data.</text>
</comment>
<dbReference type="InterPro" id="IPR036457">
    <property type="entry name" value="PPM-type-like_dom_sf"/>
</dbReference>
<dbReference type="InterPro" id="IPR003594">
    <property type="entry name" value="HATPase_dom"/>
</dbReference>
<accession>A0ABV7TCH4</accession>